<keyword evidence="16" id="KW-1185">Reference proteome</keyword>
<dbReference type="Proteomes" id="UP000298246">
    <property type="component" value="Unassembled WGS sequence"/>
</dbReference>
<proteinExistence type="inferred from homology"/>
<dbReference type="Gene3D" id="1.10.10.1320">
    <property type="entry name" value="Anti-sigma factor, zinc-finger domain"/>
    <property type="match status" value="1"/>
</dbReference>
<feature type="compositionally biased region" description="Polar residues" evidence="11">
    <location>
        <begin position="204"/>
        <end position="217"/>
    </location>
</feature>
<dbReference type="OrthoDB" id="150725at2"/>
<feature type="compositionally biased region" description="Low complexity" evidence="11">
    <location>
        <begin position="219"/>
        <end position="228"/>
    </location>
</feature>
<evidence type="ECO:0000256" key="12">
    <source>
        <dbReference type="SAM" id="Phobius"/>
    </source>
</evidence>
<feature type="region of interest" description="Disordered" evidence="11">
    <location>
        <begin position="242"/>
        <end position="268"/>
    </location>
</feature>
<dbReference type="PANTHER" id="PTHR37461">
    <property type="entry name" value="ANTI-SIGMA-K FACTOR RSKA"/>
    <property type="match status" value="1"/>
</dbReference>
<comment type="similarity">
    <text evidence="7">Belongs to the zinc-associated anti-sigma factor (ZAS) superfamily. Anti-sigma-W factor family.</text>
</comment>
<evidence type="ECO:0000256" key="8">
    <source>
        <dbReference type="ARBA" id="ARBA00024438"/>
    </source>
</evidence>
<dbReference type="PANTHER" id="PTHR37461:SF1">
    <property type="entry name" value="ANTI-SIGMA-K FACTOR RSKA"/>
    <property type="match status" value="1"/>
</dbReference>
<keyword evidence="5 12" id="KW-1133">Transmembrane helix</keyword>
<feature type="region of interest" description="Disordered" evidence="11">
    <location>
        <begin position="97"/>
        <end position="131"/>
    </location>
</feature>
<dbReference type="InterPro" id="IPR018764">
    <property type="entry name" value="RskA_C"/>
</dbReference>
<dbReference type="EMBL" id="MYFO01000022">
    <property type="protein sequence ID" value="TFE85947.1"/>
    <property type="molecule type" value="Genomic_DNA"/>
</dbReference>
<feature type="transmembrane region" description="Helical" evidence="12">
    <location>
        <begin position="289"/>
        <end position="307"/>
    </location>
</feature>
<evidence type="ECO:0000256" key="5">
    <source>
        <dbReference type="ARBA" id="ARBA00022989"/>
    </source>
</evidence>
<dbReference type="AlphaFoldDB" id="A0A4Y8PYX8"/>
<keyword evidence="3" id="KW-1003">Cell membrane</keyword>
<dbReference type="InterPro" id="IPR051474">
    <property type="entry name" value="Anti-sigma-K/W_factor"/>
</dbReference>
<evidence type="ECO:0000256" key="2">
    <source>
        <dbReference type="ARBA" id="ARBA00004236"/>
    </source>
</evidence>
<dbReference type="Pfam" id="PF10099">
    <property type="entry name" value="RskA_C"/>
    <property type="match status" value="1"/>
</dbReference>
<feature type="region of interest" description="Disordered" evidence="11">
    <location>
        <begin position="153"/>
        <end position="230"/>
    </location>
</feature>
<evidence type="ECO:0000313" key="16">
    <source>
        <dbReference type="Proteomes" id="UP000298246"/>
    </source>
</evidence>
<name>A0A4Y8PYX8_9BACL</name>
<evidence type="ECO:0000256" key="6">
    <source>
        <dbReference type="ARBA" id="ARBA00023136"/>
    </source>
</evidence>
<accession>A0A4Y8PYX8</accession>
<dbReference type="GO" id="GO:0006417">
    <property type="term" value="P:regulation of translation"/>
    <property type="evidence" value="ECO:0007669"/>
    <property type="project" value="TreeGrafter"/>
</dbReference>
<dbReference type="GO" id="GO:0005886">
    <property type="term" value="C:plasma membrane"/>
    <property type="evidence" value="ECO:0007669"/>
    <property type="project" value="UniProtKB-SubCell"/>
</dbReference>
<evidence type="ECO:0000256" key="4">
    <source>
        <dbReference type="ARBA" id="ARBA00022692"/>
    </source>
</evidence>
<dbReference type="GO" id="GO:0016989">
    <property type="term" value="F:sigma factor antagonist activity"/>
    <property type="evidence" value="ECO:0007669"/>
    <property type="project" value="TreeGrafter"/>
</dbReference>
<dbReference type="InterPro" id="IPR027383">
    <property type="entry name" value="Znf_put"/>
</dbReference>
<evidence type="ECO:0000256" key="1">
    <source>
        <dbReference type="ARBA" id="ARBA00004167"/>
    </source>
</evidence>
<evidence type="ECO:0000313" key="15">
    <source>
        <dbReference type="EMBL" id="TFE85947.1"/>
    </source>
</evidence>
<feature type="domain" description="Anti-sigma K factor RskA C-terminal" evidence="13">
    <location>
        <begin position="298"/>
        <end position="429"/>
    </location>
</feature>
<dbReference type="InterPro" id="IPR041916">
    <property type="entry name" value="Anti_sigma_zinc_sf"/>
</dbReference>
<feature type="compositionally biased region" description="Low complexity" evidence="11">
    <location>
        <begin position="97"/>
        <end position="107"/>
    </location>
</feature>
<evidence type="ECO:0000256" key="9">
    <source>
        <dbReference type="ARBA" id="ARBA00029829"/>
    </source>
</evidence>
<feature type="compositionally biased region" description="Basic and acidic residues" evidence="11">
    <location>
        <begin position="184"/>
        <end position="200"/>
    </location>
</feature>
<evidence type="ECO:0000256" key="10">
    <source>
        <dbReference type="ARBA" id="ARBA00030803"/>
    </source>
</evidence>
<gene>
    <name evidence="15" type="ORF">B5M42_16235</name>
</gene>
<keyword evidence="6 12" id="KW-0472">Membrane</keyword>
<reference evidence="15 16" key="1">
    <citation type="submission" date="2017-03" db="EMBL/GenBank/DDBJ databases">
        <title>Isolation of Levoglucosan Utilizing Bacteria.</title>
        <authorList>
            <person name="Arya A.S."/>
        </authorList>
    </citation>
    <scope>NUCLEOTIDE SEQUENCE [LARGE SCALE GENOMIC DNA]</scope>
    <source>
        <strain evidence="15 16">MEC069</strain>
    </source>
</reference>
<dbReference type="RefSeq" id="WP_134754679.1">
    <property type="nucleotide sequence ID" value="NZ_MYFO02000006.1"/>
</dbReference>
<dbReference type="Pfam" id="PF13490">
    <property type="entry name" value="zf-HC2"/>
    <property type="match status" value="1"/>
</dbReference>
<organism evidence="15 16">
    <name type="scientific">Paenibacillus athensensis</name>
    <dbReference type="NCBI Taxonomy" id="1967502"/>
    <lineage>
        <taxon>Bacteria</taxon>
        <taxon>Bacillati</taxon>
        <taxon>Bacillota</taxon>
        <taxon>Bacilli</taxon>
        <taxon>Bacillales</taxon>
        <taxon>Paenibacillaceae</taxon>
        <taxon>Paenibacillus</taxon>
    </lineage>
</organism>
<comment type="caution">
    <text evidence="15">The sequence shown here is derived from an EMBL/GenBank/DDBJ whole genome shotgun (WGS) entry which is preliminary data.</text>
</comment>
<evidence type="ECO:0000256" key="11">
    <source>
        <dbReference type="SAM" id="MobiDB-lite"/>
    </source>
</evidence>
<protein>
    <recommendedName>
        <fullName evidence="8">Anti-sigma-W factor RsiW</fullName>
    </recommendedName>
    <alternativeName>
        <fullName evidence="10">Regulator of SigK</fullName>
    </alternativeName>
    <alternativeName>
        <fullName evidence="9">Sigma-K anti-sigma factor RskA</fullName>
    </alternativeName>
</protein>
<evidence type="ECO:0000259" key="13">
    <source>
        <dbReference type="Pfam" id="PF10099"/>
    </source>
</evidence>
<comment type="subcellular location">
    <subcellularLocation>
        <location evidence="2">Cell membrane</location>
    </subcellularLocation>
    <subcellularLocation>
        <location evidence="1">Membrane</location>
        <topology evidence="1">Single-pass membrane protein</topology>
    </subcellularLocation>
</comment>
<feature type="domain" description="Putative zinc-finger" evidence="14">
    <location>
        <begin position="14"/>
        <end position="38"/>
    </location>
</feature>
<evidence type="ECO:0000256" key="3">
    <source>
        <dbReference type="ARBA" id="ARBA00022475"/>
    </source>
</evidence>
<keyword evidence="4 12" id="KW-0812">Transmembrane</keyword>
<evidence type="ECO:0000256" key="7">
    <source>
        <dbReference type="ARBA" id="ARBA00024353"/>
    </source>
</evidence>
<sequence>MNEPVHRCDDLEMYALGGLDEEERQAFERHLEACPACREGLDELLAVIGLLPFAAEPVAVPEGMQARVLGSVLGASASSEQRFEDLTRAADVVRGAKAQPAQAAGPAEPVHPLQSADQADATEQAASADPDELTEAGLEPGVTEREWAALLKTPILSKPTQDERATAAKAAGTSGVTPASMTERIAELRPDERKPERELEASPQGPQQSNAQQSELQRANAQQANAQQMGLQLSDAQQLNVQQMADPPSPSPRSQQRVAHGGSQAQLEAADTLARRAGRRTKPRDRLKPWIYGGLTAAVLLLGWYSFDLRGQLDQLRSELALNDSPSVGVQINHAVTLSGTAADIVAQGLATIVIDAKGAHLLVQAEKLPELQGSEAYQVWLIKGEDVVNAGTFLTHNGTGGLYYTMELKDYDQIAITLEPDANGAKPRGKPVLAAKLVNG</sequence>
<evidence type="ECO:0000259" key="14">
    <source>
        <dbReference type="Pfam" id="PF13490"/>
    </source>
</evidence>